<keyword evidence="3" id="KW-1185">Reference proteome</keyword>
<protein>
    <submittedName>
        <fullName evidence="2">Uncharacterized protein</fullName>
    </submittedName>
</protein>
<keyword evidence="1" id="KW-0472">Membrane</keyword>
<evidence type="ECO:0000313" key="2">
    <source>
        <dbReference type="EMBL" id="AHJ96494.1"/>
    </source>
</evidence>
<accession>W8ETM7</accession>
<feature type="transmembrane region" description="Helical" evidence="1">
    <location>
        <begin position="12"/>
        <end position="32"/>
    </location>
</feature>
<reference evidence="2 3" key="1">
    <citation type="submission" date="2014-01" db="EMBL/GenBank/DDBJ databases">
        <title>Complete genome sequence of ionizing-radiation resistance bacterium Hymenobacter swuensis DY53.</title>
        <authorList>
            <person name="Jung J.-H."/>
            <person name="Jeong S.-W."/>
            <person name="Joe M.-H."/>
            <person name="Cho y.-j."/>
            <person name="Kim M.-K."/>
            <person name="Lim S.-Y."/>
        </authorList>
    </citation>
    <scope>NUCLEOTIDE SEQUENCE [LARGE SCALE GENOMIC DNA]</scope>
    <source>
        <strain evidence="2 3">DY53</strain>
    </source>
</reference>
<sequence length="50" mass="5878">MEASALCAEAFFWFFPKLIIARFFLLNTLFTASKNHRFKLKSVILQPKNQ</sequence>
<proteinExistence type="predicted"/>
<evidence type="ECO:0000256" key="1">
    <source>
        <dbReference type="SAM" id="Phobius"/>
    </source>
</evidence>
<dbReference type="Proteomes" id="UP000019423">
    <property type="component" value="Chromosome"/>
</dbReference>
<keyword evidence="1" id="KW-0812">Transmembrane</keyword>
<gene>
    <name evidence="2" type="ORF">Hsw_0899</name>
</gene>
<dbReference type="HOGENOM" id="CLU_3118669_0_0_10"/>
<dbReference type="STRING" id="1227739.Hsw_0899"/>
<evidence type="ECO:0000313" key="3">
    <source>
        <dbReference type="Proteomes" id="UP000019423"/>
    </source>
</evidence>
<dbReference type="AlphaFoldDB" id="W8ETM7"/>
<keyword evidence="1" id="KW-1133">Transmembrane helix</keyword>
<dbReference type="EMBL" id="CP007145">
    <property type="protein sequence ID" value="AHJ96494.1"/>
    <property type="molecule type" value="Genomic_DNA"/>
</dbReference>
<organism evidence="2 3">
    <name type="scientific">Hymenobacter swuensis DY53</name>
    <dbReference type="NCBI Taxonomy" id="1227739"/>
    <lineage>
        <taxon>Bacteria</taxon>
        <taxon>Pseudomonadati</taxon>
        <taxon>Bacteroidota</taxon>
        <taxon>Cytophagia</taxon>
        <taxon>Cytophagales</taxon>
        <taxon>Hymenobacteraceae</taxon>
        <taxon>Hymenobacter</taxon>
    </lineage>
</organism>
<name>W8ETM7_9BACT</name>
<dbReference type="KEGG" id="hsw:Hsw_0899"/>